<reference evidence="22" key="2">
    <citation type="submission" date="2025-08" db="UniProtKB">
        <authorList>
            <consortium name="RefSeq"/>
        </authorList>
    </citation>
    <scope>IDENTIFICATION</scope>
    <source>
        <tissue evidence="22">Blood</tissue>
    </source>
</reference>
<dbReference type="GO" id="GO:0008270">
    <property type="term" value="F:zinc ion binding"/>
    <property type="evidence" value="ECO:0007669"/>
    <property type="project" value="InterPro"/>
</dbReference>
<dbReference type="AlphaFoldDB" id="A0A3Q7N4P8"/>
<keyword evidence="19" id="KW-0732">Signal</keyword>
<dbReference type="SUPFAM" id="SSF140990">
    <property type="entry name" value="FtsH protease domain-like"/>
    <property type="match status" value="1"/>
</dbReference>
<keyword evidence="5" id="KW-0645">Protease</keyword>
<keyword evidence="7" id="KW-0479">Metal-binding</keyword>
<dbReference type="Pfam" id="PF01434">
    <property type="entry name" value="Peptidase_M41"/>
    <property type="match status" value="1"/>
</dbReference>
<dbReference type="InterPro" id="IPR003593">
    <property type="entry name" value="AAA+_ATPase"/>
</dbReference>
<evidence type="ECO:0000256" key="16">
    <source>
        <dbReference type="ARBA" id="ARBA00048778"/>
    </source>
</evidence>
<feature type="domain" description="AAA+ ATPase" evidence="20">
    <location>
        <begin position="260"/>
        <end position="400"/>
    </location>
</feature>
<dbReference type="FunFam" id="3.40.50.300:FF:000277">
    <property type="entry name" value="ATP-dependent zinc metalloprotease FtsH"/>
    <property type="match status" value="1"/>
</dbReference>
<dbReference type="Pfam" id="PF06480">
    <property type="entry name" value="FtsH_ext"/>
    <property type="match status" value="1"/>
</dbReference>
<dbReference type="FunFam" id="1.20.58.760:FF:000004">
    <property type="entry name" value="paraplegin isoform X1"/>
    <property type="match status" value="1"/>
</dbReference>
<dbReference type="PANTHER" id="PTHR43655:SF8">
    <property type="entry name" value="PARAPLEGIN"/>
    <property type="match status" value="1"/>
</dbReference>
<feature type="chain" id="PRO_5018603058" evidence="19">
    <location>
        <begin position="17"/>
        <end position="703"/>
    </location>
</feature>
<dbReference type="Gene3D" id="1.20.58.760">
    <property type="entry name" value="Peptidase M41"/>
    <property type="match status" value="1"/>
</dbReference>
<dbReference type="GO" id="GO:0016887">
    <property type="term" value="F:ATP hydrolysis activity"/>
    <property type="evidence" value="ECO:0007669"/>
    <property type="project" value="InterPro"/>
</dbReference>
<dbReference type="CTD" id="6687"/>
<dbReference type="GO" id="GO:0005524">
    <property type="term" value="F:ATP binding"/>
    <property type="evidence" value="ECO:0007669"/>
    <property type="project" value="UniProtKB-KW"/>
</dbReference>
<evidence type="ECO:0000256" key="9">
    <source>
        <dbReference type="ARBA" id="ARBA00022801"/>
    </source>
</evidence>
<name>A0A3Q7N4P8_CALUR</name>
<dbReference type="SUPFAM" id="SSF52540">
    <property type="entry name" value="P-loop containing nucleoside triphosphate hydrolases"/>
    <property type="match status" value="1"/>
</dbReference>
<evidence type="ECO:0000256" key="11">
    <source>
        <dbReference type="ARBA" id="ARBA00022840"/>
    </source>
</evidence>
<dbReference type="InterPro" id="IPR005936">
    <property type="entry name" value="FtsH"/>
</dbReference>
<dbReference type="InterPro" id="IPR037219">
    <property type="entry name" value="Peptidase_M41-like"/>
</dbReference>
<evidence type="ECO:0000256" key="15">
    <source>
        <dbReference type="ARBA" id="ARBA00023136"/>
    </source>
</evidence>
<dbReference type="HAMAP" id="MF_01458">
    <property type="entry name" value="FtsH"/>
    <property type="match status" value="1"/>
</dbReference>
<feature type="region of interest" description="Disordered" evidence="18">
    <location>
        <begin position="106"/>
        <end position="134"/>
    </location>
</feature>
<dbReference type="Pfam" id="PF00004">
    <property type="entry name" value="AAA"/>
    <property type="match status" value="1"/>
</dbReference>
<keyword evidence="21" id="KW-1185">Reference proteome</keyword>
<feature type="coiled-coil region" evidence="17">
    <location>
        <begin position="627"/>
        <end position="654"/>
    </location>
</feature>
<dbReference type="SMART" id="SM00382">
    <property type="entry name" value="AAA"/>
    <property type="match status" value="1"/>
</dbReference>
<dbReference type="InterPro" id="IPR000642">
    <property type="entry name" value="Peptidase_M41"/>
</dbReference>
<evidence type="ECO:0000313" key="22">
    <source>
        <dbReference type="RefSeq" id="XP_025716288.1"/>
    </source>
</evidence>
<keyword evidence="14" id="KW-0482">Metalloprotease</keyword>
<keyword evidence="17" id="KW-0175">Coiled coil</keyword>
<feature type="region of interest" description="Disordered" evidence="18">
    <location>
        <begin position="668"/>
        <end position="703"/>
    </location>
</feature>
<comment type="similarity">
    <text evidence="4">In the N-terminal section; belongs to the AAA ATPase family.</text>
</comment>
<keyword evidence="15" id="KW-0472">Membrane</keyword>
<dbReference type="Pfam" id="PF17862">
    <property type="entry name" value="AAA_lid_3"/>
    <property type="match status" value="1"/>
</dbReference>
<evidence type="ECO:0000256" key="3">
    <source>
        <dbReference type="ARBA" id="ARBA00010044"/>
    </source>
</evidence>
<dbReference type="GeneID" id="112814789"/>
<evidence type="ECO:0000256" key="17">
    <source>
        <dbReference type="SAM" id="Coils"/>
    </source>
</evidence>
<evidence type="ECO:0000256" key="4">
    <source>
        <dbReference type="ARBA" id="ARBA00010550"/>
    </source>
</evidence>
<evidence type="ECO:0000256" key="5">
    <source>
        <dbReference type="ARBA" id="ARBA00022670"/>
    </source>
</evidence>
<dbReference type="GO" id="GO:0034982">
    <property type="term" value="P:mitochondrial protein processing"/>
    <property type="evidence" value="ECO:0007669"/>
    <property type="project" value="TreeGrafter"/>
</dbReference>
<dbReference type="InterPro" id="IPR011546">
    <property type="entry name" value="Pept_M41_FtsH_extracell"/>
</dbReference>
<keyword evidence="8" id="KW-0547">Nucleotide-binding</keyword>
<reference key="1">
    <citation type="submission" date="2019-01" db="UniProtKB">
        <authorList>
            <consortium name="RefSeq"/>
        </authorList>
    </citation>
    <scope>IDENTIFICATION</scope>
</reference>
<comment type="cofactor">
    <cofactor evidence="1">
        <name>Zn(2+)</name>
        <dbReference type="ChEBI" id="CHEBI:29105"/>
    </cofactor>
</comment>
<dbReference type="GO" id="GO:0004176">
    <property type="term" value="F:ATP-dependent peptidase activity"/>
    <property type="evidence" value="ECO:0007669"/>
    <property type="project" value="InterPro"/>
</dbReference>
<dbReference type="Gene3D" id="1.10.8.60">
    <property type="match status" value="1"/>
</dbReference>
<dbReference type="InterPro" id="IPR003959">
    <property type="entry name" value="ATPase_AAA_core"/>
</dbReference>
<feature type="signal peptide" evidence="19">
    <location>
        <begin position="1"/>
        <end position="16"/>
    </location>
</feature>
<keyword evidence="13" id="KW-1133">Transmembrane helix</keyword>
<comment type="similarity">
    <text evidence="3">In the C-terminal section; belongs to the peptidase M41 family.</text>
</comment>
<dbReference type="GO" id="GO:0004222">
    <property type="term" value="F:metalloendopeptidase activity"/>
    <property type="evidence" value="ECO:0007669"/>
    <property type="project" value="InterPro"/>
</dbReference>
<evidence type="ECO:0000259" key="20">
    <source>
        <dbReference type="SMART" id="SM00382"/>
    </source>
</evidence>
<evidence type="ECO:0000256" key="2">
    <source>
        <dbReference type="ARBA" id="ARBA00004141"/>
    </source>
</evidence>
<dbReference type="InterPro" id="IPR041569">
    <property type="entry name" value="AAA_lid_3"/>
</dbReference>
<evidence type="ECO:0000256" key="7">
    <source>
        <dbReference type="ARBA" id="ARBA00022723"/>
    </source>
</evidence>
<dbReference type="Proteomes" id="UP000286641">
    <property type="component" value="Unplaced"/>
</dbReference>
<keyword evidence="9" id="KW-0378">Hydrolase</keyword>
<dbReference type="InterPro" id="IPR050928">
    <property type="entry name" value="ATP-dep_Zn_Metalloprotease"/>
</dbReference>
<evidence type="ECO:0000256" key="6">
    <source>
        <dbReference type="ARBA" id="ARBA00022692"/>
    </source>
</evidence>
<comment type="subcellular location">
    <subcellularLocation>
        <location evidence="2">Membrane</location>
        <topology evidence="2">Multi-pass membrane protein</topology>
    </subcellularLocation>
</comment>
<proteinExistence type="inferred from homology"/>
<dbReference type="PANTHER" id="PTHR43655">
    <property type="entry name" value="ATP-DEPENDENT PROTEASE"/>
    <property type="match status" value="1"/>
</dbReference>
<evidence type="ECO:0000256" key="8">
    <source>
        <dbReference type="ARBA" id="ARBA00022741"/>
    </source>
</evidence>
<dbReference type="RefSeq" id="XP_025716288.1">
    <property type="nucleotide sequence ID" value="XM_025860503.1"/>
</dbReference>
<organism evidence="21 22">
    <name type="scientific">Callorhinus ursinus</name>
    <name type="common">Northern fur seal</name>
    <dbReference type="NCBI Taxonomy" id="34884"/>
    <lineage>
        <taxon>Eukaryota</taxon>
        <taxon>Metazoa</taxon>
        <taxon>Chordata</taxon>
        <taxon>Craniata</taxon>
        <taxon>Vertebrata</taxon>
        <taxon>Euteleostomi</taxon>
        <taxon>Mammalia</taxon>
        <taxon>Eutheria</taxon>
        <taxon>Laurasiatheria</taxon>
        <taxon>Carnivora</taxon>
        <taxon>Caniformia</taxon>
        <taxon>Pinnipedia</taxon>
        <taxon>Otariidae</taxon>
        <taxon>Callorhinus</taxon>
    </lineage>
</organism>
<evidence type="ECO:0000256" key="18">
    <source>
        <dbReference type="SAM" id="MobiDB-lite"/>
    </source>
</evidence>
<evidence type="ECO:0000256" key="19">
    <source>
        <dbReference type="SAM" id="SignalP"/>
    </source>
</evidence>
<evidence type="ECO:0000256" key="13">
    <source>
        <dbReference type="ARBA" id="ARBA00022989"/>
    </source>
</evidence>
<dbReference type="Gene3D" id="3.40.50.300">
    <property type="entry name" value="P-loop containing nucleotide triphosphate hydrolases"/>
    <property type="match status" value="1"/>
</dbReference>
<feature type="compositionally biased region" description="Basic and acidic residues" evidence="18">
    <location>
        <begin position="109"/>
        <end position="134"/>
    </location>
</feature>
<keyword evidence="12" id="KW-0809">Transit peptide</keyword>
<keyword evidence="6" id="KW-0812">Transmembrane</keyword>
<feature type="compositionally biased region" description="Basic and acidic residues" evidence="18">
    <location>
        <begin position="683"/>
        <end position="692"/>
    </location>
</feature>
<protein>
    <submittedName>
        <fullName evidence="22">Paraplegin isoform X3</fullName>
    </submittedName>
</protein>
<keyword evidence="10" id="KW-0862">Zinc</keyword>
<accession>A0A3Q7N4P8</accession>
<evidence type="ECO:0000256" key="10">
    <source>
        <dbReference type="ARBA" id="ARBA00022833"/>
    </source>
</evidence>
<gene>
    <name evidence="22" type="primary">SPG7</name>
</gene>
<evidence type="ECO:0000256" key="1">
    <source>
        <dbReference type="ARBA" id="ARBA00001947"/>
    </source>
</evidence>
<dbReference type="Gene3D" id="3.40.1690.20">
    <property type="match status" value="1"/>
</dbReference>
<dbReference type="FunFam" id="1.10.8.60:FF:000033">
    <property type="entry name" value="paraplegin isoform X1"/>
    <property type="match status" value="1"/>
</dbReference>
<evidence type="ECO:0000256" key="14">
    <source>
        <dbReference type="ARBA" id="ARBA00023049"/>
    </source>
</evidence>
<evidence type="ECO:0000256" key="12">
    <source>
        <dbReference type="ARBA" id="ARBA00022946"/>
    </source>
</evidence>
<dbReference type="GO" id="GO:0005745">
    <property type="term" value="C:m-AAA complex"/>
    <property type="evidence" value="ECO:0007669"/>
    <property type="project" value="TreeGrafter"/>
</dbReference>
<dbReference type="InterPro" id="IPR027417">
    <property type="entry name" value="P-loop_NTPase"/>
</dbReference>
<sequence length="703" mass="77565">MAAALLLLRALRPGRAAGSGPPRGPCSGWSLGLSLGAGRRGRHFVHRPAIRLLGAGGHAKQSLQLCLRTPTVEGFSGLLLKQHLVQNPVRLWKLLGGSYYFNTSRMKQKTKDNDKSKGRTPEDDEEERRRKEREDQMYRERLRTLFVIAVIMSLLNALSTSGGSISWNDFVHEMLAKGEVQRVQVVPESDVVEVYLHPGAVVFGRPNQLKMARFTIVDGKTGKGVSFKDVAGMHEAKLEVKEFVDYLKSPERFLQLGAKVPKGALLLGPPGCGKTLLAKAVATEAQVPFLAMAGPEFVEVIGGLGAARVRSLFREARARAPCIVYIDEIDAVGKKRSTTMSGFSNTEEEQTLNQLLVEMDGMGTTDHVIVLASTNRADILDNALLRPGRLDRHVFIDLPTLQERREIFEQHLKSLKLTQASSFYSQRLAELTPGFSGADIANICNEAALHAAREGHASVHTSNFEYAVDRVIAGTAKKSKILSKEEQKVVAFHESGHALVGWLLEHTEAVMKVSIAPRTNAALGFAQMLPRDQHLFTKEQLFERMCMALGGRVSENISFNKVTSGAQDDLRKVTRIAYSMVKQFGMAPSIGPVSFPEAQEGLTGIGRRPFSQGLQQMMDHEAKLLVAKAYRHTEKVLQENLDKLQALANALLEKEVIHYEDIEALIGPPPHGPKKMIAPQRWSDAEREKQDVGEEEAPQQPPL</sequence>
<comment type="catalytic activity">
    <reaction evidence="16">
        <text>ATP + H2O = ADP + phosphate + H(+)</text>
        <dbReference type="Rhea" id="RHEA:13065"/>
        <dbReference type="ChEBI" id="CHEBI:15377"/>
        <dbReference type="ChEBI" id="CHEBI:15378"/>
        <dbReference type="ChEBI" id="CHEBI:30616"/>
        <dbReference type="ChEBI" id="CHEBI:43474"/>
        <dbReference type="ChEBI" id="CHEBI:456216"/>
    </reaction>
    <physiologicalReaction direction="left-to-right" evidence="16">
        <dbReference type="Rhea" id="RHEA:13066"/>
    </physiologicalReaction>
</comment>
<evidence type="ECO:0000313" key="21">
    <source>
        <dbReference type="Proteomes" id="UP000286641"/>
    </source>
</evidence>
<keyword evidence="11" id="KW-0067">ATP-binding</keyword>
<dbReference type="CDD" id="cd19501">
    <property type="entry name" value="RecA-like_FtsH"/>
    <property type="match status" value="1"/>
</dbReference>